<dbReference type="InterPro" id="IPR012429">
    <property type="entry name" value="HGSNAT_cat"/>
</dbReference>
<dbReference type="OrthoDB" id="9766391at2"/>
<name>A0A518CKK6_9PLAN</name>
<gene>
    <name evidence="3" type="ORF">Pla110_14700</name>
</gene>
<proteinExistence type="predicted"/>
<dbReference type="Pfam" id="PF07786">
    <property type="entry name" value="HGSNAT_cat"/>
    <property type="match status" value="1"/>
</dbReference>
<dbReference type="KEGG" id="plon:Pla110_14700"/>
<feature type="transmembrane region" description="Helical" evidence="1">
    <location>
        <begin position="248"/>
        <end position="268"/>
    </location>
</feature>
<protein>
    <recommendedName>
        <fullName evidence="2">Heparan-alpha-glucosaminide N-acetyltransferase catalytic domain-containing protein</fullName>
    </recommendedName>
</protein>
<feature type="transmembrane region" description="Helical" evidence="1">
    <location>
        <begin position="59"/>
        <end position="75"/>
    </location>
</feature>
<reference evidence="3 4" key="1">
    <citation type="submission" date="2019-02" db="EMBL/GenBank/DDBJ databases">
        <title>Deep-cultivation of Planctomycetes and their phenomic and genomic characterization uncovers novel biology.</title>
        <authorList>
            <person name="Wiegand S."/>
            <person name="Jogler M."/>
            <person name="Boedeker C."/>
            <person name="Pinto D."/>
            <person name="Vollmers J."/>
            <person name="Rivas-Marin E."/>
            <person name="Kohn T."/>
            <person name="Peeters S.H."/>
            <person name="Heuer A."/>
            <person name="Rast P."/>
            <person name="Oberbeckmann S."/>
            <person name="Bunk B."/>
            <person name="Jeske O."/>
            <person name="Meyerdierks A."/>
            <person name="Storesund J.E."/>
            <person name="Kallscheuer N."/>
            <person name="Luecker S."/>
            <person name="Lage O.M."/>
            <person name="Pohl T."/>
            <person name="Merkel B.J."/>
            <person name="Hornburger P."/>
            <person name="Mueller R.-W."/>
            <person name="Bruemmer F."/>
            <person name="Labrenz M."/>
            <person name="Spormann A.M."/>
            <person name="Op den Camp H."/>
            <person name="Overmann J."/>
            <person name="Amann R."/>
            <person name="Jetten M.S.M."/>
            <person name="Mascher T."/>
            <person name="Medema M.H."/>
            <person name="Devos D.P."/>
            <person name="Kaster A.-K."/>
            <person name="Ovreas L."/>
            <person name="Rohde M."/>
            <person name="Galperin M.Y."/>
            <person name="Jogler C."/>
        </authorList>
    </citation>
    <scope>NUCLEOTIDE SEQUENCE [LARGE SCALE GENOMIC DNA]</scope>
    <source>
        <strain evidence="3 4">Pla110</strain>
    </source>
</reference>
<keyword evidence="1" id="KW-0812">Transmembrane</keyword>
<dbReference type="PANTHER" id="PTHR31061">
    <property type="entry name" value="LD22376P"/>
    <property type="match status" value="1"/>
</dbReference>
<dbReference type="RefSeq" id="WP_144994615.1">
    <property type="nucleotide sequence ID" value="NZ_CP036281.1"/>
</dbReference>
<accession>A0A518CKK6</accession>
<dbReference type="Proteomes" id="UP000317178">
    <property type="component" value="Chromosome"/>
</dbReference>
<dbReference type="PANTHER" id="PTHR31061:SF24">
    <property type="entry name" value="LD22376P"/>
    <property type="match status" value="1"/>
</dbReference>
<evidence type="ECO:0000259" key="2">
    <source>
        <dbReference type="Pfam" id="PF07786"/>
    </source>
</evidence>
<feature type="transmembrane region" description="Helical" evidence="1">
    <location>
        <begin position="387"/>
        <end position="408"/>
    </location>
</feature>
<feature type="transmembrane region" description="Helical" evidence="1">
    <location>
        <begin position="420"/>
        <end position="440"/>
    </location>
</feature>
<feature type="transmembrane region" description="Helical" evidence="1">
    <location>
        <begin position="164"/>
        <end position="183"/>
    </location>
</feature>
<feature type="transmembrane region" description="Helical" evidence="1">
    <location>
        <begin position="280"/>
        <end position="303"/>
    </location>
</feature>
<evidence type="ECO:0000313" key="4">
    <source>
        <dbReference type="Proteomes" id="UP000317178"/>
    </source>
</evidence>
<feature type="transmembrane region" description="Helical" evidence="1">
    <location>
        <begin position="452"/>
        <end position="472"/>
    </location>
</feature>
<evidence type="ECO:0000256" key="1">
    <source>
        <dbReference type="SAM" id="Phobius"/>
    </source>
</evidence>
<dbReference type="AlphaFoldDB" id="A0A518CKK6"/>
<keyword evidence="1" id="KW-1133">Transmembrane helix</keyword>
<feature type="transmembrane region" description="Helical" evidence="1">
    <location>
        <begin position="96"/>
        <end position="115"/>
    </location>
</feature>
<dbReference type="EMBL" id="CP036281">
    <property type="protein sequence ID" value="QDU79756.1"/>
    <property type="molecule type" value="Genomic_DNA"/>
</dbReference>
<keyword evidence="4" id="KW-1185">Reference proteome</keyword>
<feature type="transmembrane region" description="Helical" evidence="1">
    <location>
        <begin position="22"/>
        <end position="39"/>
    </location>
</feature>
<organism evidence="3 4">
    <name type="scientific">Polystyrenella longa</name>
    <dbReference type="NCBI Taxonomy" id="2528007"/>
    <lineage>
        <taxon>Bacteria</taxon>
        <taxon>Pseudomonadati</taxon>
        <taxon>Planctomycetota</taxon>
        <taxon>Planctomycetia</taxon>
        <taxon>Planctomycetales</taxon>
        <taxon>Planctomycetaceae</taxon>
        <taxon>Polystyrenella</taxon>
    </lineage>
</organism>
<evidence type="ECO:0000313" key="3">
    <source>
        <dbReference type="EMBL" id="QDU79756.1"/>
    </source>
</evidence>
<keyword evidence="1" id="KW-0472">Membrane</keyword>
<sequence length="481" mass="55027">MSLQPPESLTPTSGRIVSMDQFRGYTVFAMLIVNYLGKFTNTWEPLKHDDYWLNFPDTIMPAFIFAVGFSFRLTILRRIPKFGATKTYLTYIKRSLALCLVSIVIYGAGVEFGPYDSFFENPYTGEVATDQLAIYNAGQSAFFDIPPYFGQHCLVLLAQFFKSALWETLAIIGGTQLLIMPVIRLSFWGRVLTMVGFSLTHVFITWWFNWQFMYGWQQDGIWINPEIGLHNWMGDLFETGGRSWDGGLFGLFGFASVMLAGSLCYDLQAKYPPQIAWKKIAITGIGLFVVGYLLSCLSCLYQYDVAKHASDEIYLSRIGKDGELIKNRFVYDHAAHPVLPDFSNYANIDTYLAPFPVFGDIPETLDDSGLPYYLKNYWITAKRTITLPYAMITTGIAMVTLSFFIIFSDIWGRKVRVFEMLGMNPLAAYFLHKVFWISFWSQTFDTKTAAPWLITVTFIAYMVLTLGMIRSLDRQKIFVRM</sequence>
<feature type="domain" description="Heparan-alpha-glucosaminide N-acetyltransferase catalytic" evidence="2">
    <location>
        <begin position="15"/>
        <end position="110"/>
    </location>
</feature>
<feature type="transmembrane region" description="Helical" evidence="1">
    <location>
        <begin position="190"/>
        <end position="208"/>
    </location>
</feature>